<comment type="catalytic activity">
    <reaction evidence="12">
        <text>Cs(+)(in) = Cs(+)(out)</text>
        <dbReference type="Rhea" id="RHEA:78555"/>
        <dbReference type="ChEBI" id="CHEBI:49547"/>
    </reaction>
</comment>
<reference evidence="17" key="1">
    <citation type="submission" date="2021-03" db="EMBL/GenBank/DDBJ databases">
        <authorList>
            <person name="Bekaert M."/>
        </authorList>
    </citation>
    <scope>NUCLEOTIDE SEQUENCE</scope>
</reference>
<feature type="transmembrane region" description="Helical" evidence="14">
    <location>
        <begin position="410"/>
        <end position="431"/>
    </location>
</feature>
<evidence type="ECO:0000256" key="12">
    <source>
        <dbReference type="ARBA" id="ARBA00044691"/>
    </source>
</evidence>
<feature type="domain" description="Potassium channel" evidence="15">
    <location>
        <begin position="366"/>
        <end position="430"/>
    </location>
</feature>
<keyword evidence="2 13" id="KW-0813">Transport</keyword>
<gene>
    <name evidence="17" type="ORF">MEDL_19329</name>
</gene>
<dbReference type="Pfam" id="PF07885">
    <property type="entry name" value="Ion_trans_2"/>
    <property type="match status" value="2"/>
</dbReference>
<evidence type="ECO:0000259" key="15">
    <source>
        <dbReference type="Pfam" id="PF07885"/>
    </source>
</evidence>
<evidence type="ECO:0000256" key="7">
    <source>
        <dbReference type="ARBA" id="ARBA00023136"/>
    </source>
</evidence>
<evidence type="ECO:0000256" key="4">
    <source>
        <dbReference type="ARBA" id="ARBA00022692"/>
    </source>
</evidence>
<name>A0A8S3RDV3_MYTED</name>
<dbReference type="InterPro" id="IPR003976">
    <property type="entry name" value="2pore_dom_K_chnl_TREK"/>
</dbReference>
<dbReference type="InterPro" id="IPR027625">
    <property type="entry name" value="OvoA_Cterm"/>
</dbReference>
<evidence type="ECO:0000256" key="5">
    <source>
        <dbReference type="ARBA" id="ARBA00022989"/>
    </source>
</evidence>
<keyword evidence="6 13" id="KW-0406">Ion transport</keyword>
<dbReference type="Pfam" id="PF08241">
    <property type="entry name" value="Methyltransf_11"/>
    <property type="match status" value="1"/>
</dbReference>
<keyword evidence="8" id="KW-1015">Disulfide bond</keyword>
<evidence type="ECO:0000256" key="9">
    <source>
        <dbReference type="ARBA" id="ARBA00023303"/>
    </source>
</evidence>
<dbReference type="GO" id="GO:0005267">
    <property type="term" value="F:potassium channel activity"/>
    <property type="evidence" value="ECO:0007669"/>
    <property type="project" value="InterPro"/>
</dbReference>
<comment type="catalytic activity">
    <reaction evidence="10">
        <text>K(+)(in) = K(+)(out)</text>
        <dbReference type="Rhea" id="RHEA:29463"/>
        <dbReference type="ChEBI" id="CHEBI:29103"/>
    </reaction>
</comment>
<feature type="transmembrane region" description="Helical" evidence="14">
    <location>
        <begin position="485"/>
        <end position="505"/>
    </location>
</feature>
<dbReference type="InterPro" id="IPR029063">
    <property type="entry name" value="SAM-dependent_MTases_sf"/>
</dbReference>
<keyword evidence="3" id="KW-1003">Cell membrane</keyword>
<dbReference type="Proteomes" id="UP000683360">
    <property type="component" value="Unassembled WGS sequence"/>
</dbReference>
<dbReference type="AlphaFoldDB" id="A0A8S3RDV3"/>
<protein>
    <submittedName>
        <fullName evidence="17">Potassium channel subfamily K member 9,Potassium channel subfamily K member 10,Potassium channel subfamily K member 16</fullName>
    </submittedName>
</protein>
<feature type="domain" description="Methyltransferase type 11" evidence="16">
    <location>
        <begin position="102"/>
        <end position="222"/>
    </location>
</feature>
<comment type="similarity">
    <text evidence="13">Belongs to the two pore domain potassium channel (TC 1.A.1.8) family.</text>
</comment>
<dbReference type="Gene3D" id="3.40.50.150">
    <property type="entry name" value="Vaccinia Virus protein VP39"/>
    <property type="match status" value="1"/>
</dbReference>
<dbReference type="NCBIfam" id="TIGR04345">
    <property type="entry name" value="ovoA_Cterm"/>
    <property type="match status" value="1"/>
</dbReference>
<dbReference type="SUPFAM" id="SSF81324">
    <property type="entry name" value="Voltage-gated potassium channels"/>
    <property type="match status" value="2"/>
</dbReference>
<dbReference type="SUPFAM" id="SSF53335">
    <property type="entry name" value="S-adenosyl-L-methionine-dependent methyltransferases"/>
    <property type="match status" value="1"/>
</dbReference>
<evidence type="ECO:0000256" key="1">
    <source>
        <dbReference type="ARBA" id="ARBA00004651"/>
    </source>
</evidence>
<dbReference type="GO" id="GO:0008757">
    <property type="term" value="F:S-adenosylmethionine-dependent methyltransferase activity"/>
    <property type="evidence" value="ECO:0007669"/>
    <property type="project" value="InterPro"/>
</dbReference>
<proteinExistence type="inferred from homology"/>
<dbReference type="InterPro" id="IPR003280">
    <property type="entry name" value="2pore_dom_K_chnl"/>
</dbReference>
<evidence type="ECO:0000313" key="17">
    <source>
        <dbReference type="EMBL" id="CAG2204916.1"/>
    </source>
</evidence>
<comment type="catalytic activity">
    <reaction evidence="11">
        <text>Rb(+)(in) = Rb(+)(out)</text>
        <dbReference type="Rhea" id="RHEA:78547"/>
        <dbReference type="ChEBI" id="CHEBI:49847"/>
    </reaction>
</comment>
<evidence type="ECO:0000256" key="3">
    <source>
        <dbReference type="ARBA" id="ARBA00022475"/>
    </source>
</evidence>
<evidence type="ECO:0000256" key="14">
    <source>
        <dbReference type="SAM" id="Phobius"/>
    </source>
</evidence>
<dbReference type="Gene3D" id="1.10.287.70">
    <property type="match status" value="1"/>
</dbReference>
<evidence type="ECO:0000256" key="8">
    <source>
        <dbReference type="ARBA" id="ARBA00023157"/>
    </source>
</evidence>
<sequence length="568" mass="64100">MPFTICPFDHRVIAAGSLSITTGIAVFTTYKWLSERRRKAQSNVYESEKLVNEYLAFHFANEKNIRLDLIPASALDFPKRCADLCLKHSETLLKFNSVSRALDIGCAVGRSSFELARKFQEVIGIDYSQAFVDACQQLKDQDSRVYFITDEGELTTGCSAKVAEGIDKSRCSFQQGDACDLPHDIGKFGCVLAANLICRLHTPLDFLNRMADLVIPGGILVITSPYTFLEEFTPKSNWLGGYIGKDGKPVTGKMTLKKVLGPSFDLVDEVDMPFSIRETARKNQLTVAEATVWRRKNIRGQTKITKDVNIKVRNGKKYKSENEKTTSSDILSTVNTFLANHNTCLSNKELQTFLHKVLSAYQNGVFTTNETKSATQWDYPSSWFFAMTVTTTIGYGNQSPVTGGGRTFCIFYALLGIPLTGIMLLGLGEKLKFIVYSIQNRKCTKYEKTESLIKHIVLNVFIVGLLTFLPALVFHHTEDWTYWESLYYCFITLFTIGFGDFVAASNAEQNYKALYKVLVNIWIYIGLAWFTTIISYISDKYTESIEKREEKYKIDQPIAEKSLKTGIK</sequence>
<dbReference type="InterPro" id="IPR013216">
    <property type="entry name" value="Methyltransf_11"/>
</dbReference>
<keyword evidence="7 14" id="KW-0472">Membrane</keyword>
<evidence type="ECO:0000256" key="13">
    <source>
        <dbReference type="RuleBase" id="RU003857"/>
    </source>
</evidence>
<evidence type="ECO:0000313" key="18">
    <source>
        <dbReference type="Proteomes" id="UP000683360"/>
    </source>
</evidence>
<evidence type="ECO:0000256" key="6">
    <source>
        <dbReference type="ARBA" id="ARBA00023065"/>
    </source>
</evidence>
<dbReference type="PANTHER" id="PTHR45445:SF2">
    <property type="entry name" value="METHYLTRANSFERASE TYPE 11 DOMAIN-CONTAINING PROTEIN"/>
    <property type="match status" value="1"/>
</dbReference>
<feature type="domain" description="Potassium channel" evidence="15">
    <location>
        <begin position="465"/>
        <end position="542"/>
    </location>
</feature>
<evidence type="ECO:0000259" key="16">
    <source>
        <dbReference type="Pfam" id="PF08241"/>
    </source>
</evidence>
<dbReference type="OrthoDB" id="506498at2759"/>
<accession>A0A8S3RDV3</accession>
<dbReference type="EMBL" id="CAJPWZ010000990">
    <property type="protein sequence ID" value="CAG2204916.1"/>
    <property type="molecule type" value="Genomic_DNA"/>
</dbReference>
<keyword evidence="5 14" id="KW-1133">Transmembrane helix</keyword>
<dbReference type="GO" id="GO:0005886">
    <property type="term" value="C:plasma membrane"/>
    <property type="evidence" value="ECO:0007669"/>
    <property type="project" value="UniProtKB-SubCell"/>
</dbReference>
<organism evidence="17 18">
    <name type="scientific">Mytilus edulis</name>
    <name type="common">Blue mussel</name>
    <dbReference type="NCBI Taxonomy" id="6550"/>
    <lineage>
        <taxon>Eukaryota</taxon>
        <taxon>Metazoa</taxon>
        <taxon>Spiralia</taxon>
        <taxon>Lophotrochozoa</taxon>
        <taxon>Mollusca</taxon>
        <taxon>Bivalvia</taxon>
        <taxon>Autobranchia</taxon>
        <taxon>Pteriomorphia</taxon>
        <taxon>Mytilida</taxon>
        <taxon>Mytiloidea</taxon>
        <taxon>Mytilidae</taxon>
        <taxon>Mytilinae</taxon>
        <taxon>Mytilus</taxon>
    </lineage>
</organism>
<evidence type="ECO:0000256" key="10">
    <source>
        <dbReference type="ARBA" id="ARBA00034430"/>
    </source>
</evidence>
<keyword evidence="18" id="KW-1185">Reference proteome</keyword>
<feature type="transmembrane region" description="Helical" evidence="14">
    <location>
        <begin position="517"/>
        <end position="537"/>
    </location>
</feature>
<comment type="subcellular location">
    <subcellularLocation>
        <location evidence="1">Cell membrane</location>
        <topology evidence="1">Multi-pass membrane protein</topology>
    </subcellularLocation>
</comment>
<comment type="caution">
    <text evidence="17">The sequence shown here is derived from an EMBL/GenBank/DDBJ whole genome shotgun (WGS) entry which is preliminary data.</text>
</comment>
<feature type="transmembrane region" description="Helical" evidence="14">
    <location>
        <begin position="452"/>
        <end position="473"/>
    </location>
</feature>
<dbReference type="PANTHER" id="PTHR45445">
    <property type="match status" value="1"/>
</dbReference>
<evidence type="ECO:0000256" key="11">
    <source>
        <dbReference type="ARBA" id="ARBA00044657"/>
    </source>
</evidence>
<keyword evidence="4 13" id="KW-0812">Transmembrane</keyword>
<evidence type="ECO:0000256" key="2">
    <source>
        <dbReference type="ARBA" id="ARBA00022448"/>
    </source>
</evidence>
<dbReference type="CDD" id="cd02440">
    <property type="entry name" value="AdoMet_MTases"/>
    <property type="match status" value="1"/>
</dbReference>
<dbReference type="PRINTS" id="PR01499">
    <property type="entry name" value="TREKCHANNEL"/>
</dbReference>
<keyword evidence="9 13" id="KW-0407">Ion channel</keyword>
<dbReference type="InterPro" id="IPR013099">
    <property type="entry name" value="K_chnl_dom"/>
</dbReference>
<dbReference type="PRINTS" id="PR01333">
    <property type="entry name" value="2POREKCHANEL"/>
</dbReference>